<dbReference type="SUPFAM" id="SSF52540">
    <property type="entry name" value="P-loop containing nucleoside triphosphate hydrolases"/>
    <property type="match status" value="2"/>
</dbReference>
<dbReference type="InterPro" id="IPR038718">
    <property type="entry name" value="SNF2-like_sf"/>
</dbReference>
<dbReference type="Gene3D" id="3.30.40.10">
    <property type="entry name" value="Zinc/RING finger domain, C3HC4 (zinc finger)"/>
    <property type="match status" value="1"/>
</dbReference>
<evidence type="ECO:0000313" key="10">
    <source>
        <dbReference type="EMBL" id="KAK4491671.1"/>
    </source>
</evidence>
<proteinExistence type="predicted"/>
<dbReference type="SUPFAM" id="SSF57850">
    <property type="entry name" value="RING/U-box"/>
    <property type="match status" value="1"/>
</dbReference>
<evidence type="ECO:0000256" key="3">
    <source>
        <dbReference type="ARBA" id="ARBA00022771"/>
    </source>
</evidence>
<evidence type="ECO:0000256" key="5">
    <source>
        <dbReference type="ARBA" id="ARBA00022833"/>
    </source>
</evidence>
<reference evidence="10 11" key="1">
    <citation type="journal article" date="2023" name="bioRxiv">
        <title>Genome report: Whole genome sequence and annotation of Penstemon davidsonii.</title>
        <authorList>
            <person name="Ostevik K.L."/>
            <person name="Alabady M."/>
            <person name="Zhang M."/>
            <person name="Rausher M.D."/>
        </authorList>
    </citation>
    <scope>NUCLEOTIDE SEQUENCE [LARGE SCALE GENOMIC DNA]</scope>
    <source>
        <strain evidence="10">DNT005</strain>
        <tissue evidence="10">Whole leaf</tissue>
    </source>
</reference>
<dbReference type="InterPro" id="IPR027417">
    <property type="entry name" value="P-loop_NTPase"/>
</dbReference>
<evidence type="ECO:0000259" key="9">
    <source>
        <dbReference type="PROSITE" id="PS51194"/>
    </source>
</evidence>
<evidence type="ECO:0000256" key="6">
    <source>
        <dbReference type="ARBA" id="ARBA00022840"/>
    </source>
</evidence>
<dbReference type="InterPro" id="IPR050628">
    <property type="entry name" value="SNF2_RAD54_helicase_TF"/>
</dbReference>
<dbReference type="PANTHER" id="PTHR45626">
    <property type="entry name" value="TRANSCRIPTION TERMINATION FACTOR 2-RELATED"/>
    <property type="match status" value="1"/>
</dbReference>
<keyword evidence="2" id="KW-0547">Nucleotide-binding</keyword>
<name>A0ABR0DR35_9LAMI</name>
<dbReference type="PROSITE" id="PS51192">
    <property type="entry name" value="HELICASE_ATP_BIND_1"/>
    <property type="match status" value="1"/>
</dbReference>
<dbReference type="Pfam" id="PF00176">
    <property type="entry name" value="SNF2-rel_dom"/>
    <property type="match status" value="1"/>
</dbReference>
<dbReference type="EMBL" id="JAYDYQ010001087">
    <property type="protein sequence ID" value="KAK4491671.1"/>
    <property type="molecule type" value="Genomic_DNA"/>
</dbReference>
<keyword evidence="1" id="KW-0479">Metal-binding</keyword>
<evidence type="ECO:0000256" key="1">
    <source>
        <dbReference type="ARBA" id="ARBA00022723"/>
    </source>
</evidence>
<gene>
    <name evidence="10" type="ORF">RD792_002436</name>
</gene>
<feature type="region of interest" description="Disordered" evidence="7">
    <location>
        <begin position="805"/>
        <end position="832"/>
    </location>
</feature>
<comment type="caution">
    <text evidence="10">The sequence shown here is derived from an EMBL/GenBank/DDBJ whole genome shotgun (WGS) entry which is preliminary data.</text>
</comment>
<keyword evidence="5" id="KW-0862">Zinc</keyword>
<dbReference type="SMART" id="SM00487">
    <property type="entry name" value="DEXDc"/>
    <property type="match status" value="1"/>
</dbReference>
<dbReference type="Pfam" id="PF00271">
    <property type="entry name" value="Helicase_C"/>
    <property type="match status" value="1"/>
</dbReference>
<dbReference type="InterPro" id="IPR017907">
    <property type="entry name" value="Znf_RING_CS"/>
</dbReference>
<evidence type="ECO:0000256" key="2">
    <source>
        <dbReference type="ARBA" id="ARBA00022741"/>
    </source>
</evidence>
<dbReference type="SMART" id="SM00490">
    <property type="entry name" value="HELICc"/>
    <property type="match status" value="1"/>
</dbReference>
<evidence type="ECO:0000313" key="11">
    <source>
        <dbReference type="Proteomes" id="UP001291926"/>
    </source>
</evidence>
<dbReference type="PANTHER" id="PTHR45626:SF16">
    <property type="entry name" value="ATP-DEPENDENT HELICASE ULS1"/>
    <property type="match status" value="1"/>
</dbReference>
<dbReference type="InterPro" id="IPR049730">
    <property type="entry name" value="SNF2/RAD54-like_C"/>
</dbReference>
<dbReference type="InterPro" id="IPR000330">
    <property type="entry name" value="SNF2_N"/>
</dbReference>
<dbReference type="InterPro" id="IPR018957">
    <property type="entry name" value="Znf_C3HC4_RING-type"/>
</dbReference>
<protein>
    <recommendedName>
        <fullName evidence="12">Helicase-like transcription factor CHR28</fullName>
    </recommendedName>
</protein>
<keyword evidence="3" id="KW-0863">Zinc-finger</keyword>
<evidence type="ECO:0000256" key="7">
    <source>
        <dbReference type="SAM" id="MobiDB-lite"/>
    </source>
</evidence>
<evidence type="ECO:0000256" key="4">
    <source>
        <dbReference type="ARBA" id="ARBA00022801"/>
    </source>
</evidence>
<dbReference type="CDD" id="cd18008">
    <property type="entry name" value="DEXDc_SHPRH-like"/>
    <property type="match status" value="1"/>
</dbReference>
<dbReference type="Proteomes" id="UP001291926">
    <property type="component" value="Unassembled WGS sequence"/>
</dbReference>
<dbReference type="CDD" id="cd18793">
    <property type="entry name" value="SF2_C_SNF"/>
    <property type="match status" value="1"/>
</dbReference>
<evidence type="ECO:0008006" key="12">
    <source>
        <dbReference type="Google" id="ProtNLM"/>
    </source>
</evidence>
<keyword evidence="4" id="KW-0378">Hydrolase</keyword>
<keyword evidence="6" id="KW-0067">ATP-binding</keyword>
<dbReference type="Gene3D" id="3.40.50.300">
    <property type="entry name" value="P-loop containing nucleotide triphosphate hydrolases"/>
    <property type="match status" value="1"/>
</dbReference>
<dbReference type="PROSITE" id="PS00518">
    <property type="entry name" value="ZF_RING_1"/>
    <property type="match status" value="1"/>
</dbReference>
<dbReference type="InterPro" id="IPR013083">
    <property type="entry name" value="Znf_RING/FYVE/PHD"/>
</dbReference>
<accession>A0ABR0DR35</accession>
<feature type="domain" description="Helicase ATP-binding" evidence="8">
    <location>
        <begin position="628"/>
        <end position="903"/>
    </location>
</feature>
<dbReference type="Pfam" id="PF00097">
    <property type="entry name" value="zf-C3HC4"/>
    <property type="match status" value="1"/>
</dbReference>
<feature type="domain" description="Helicase C-terminal" evidence="9">
    <location>
        <begin position="1216"/>
        <end position="1375"/>
    </location>
</feature>
<dbReference type="PROSITE" id="PS51194">
    <property type="entry name" value="HELICASE_CTER"/>
    <property type="match status" value="1"/>
</dbReference>
<dbReference type="Gene3D" id="3.40.50.10810">
    <property type="entry name" value="Tandem AAA-ATPase domain"/>
    <property type="match status" value="3"/>
</dbReference>
<dbReference type="InterPro" id="IPR014001">
    <property type="entry name" value="Helicase_ATP-bd"/>
</dbReference>
<evidence type="ECO:0000259" key="8">
    <source>
        <dbReference type="PROSITE" id="PS51192"/>
    </source>
</evidence>
<keyword evidence="11" id="KW-1185">Reference proteome</keyword>
<sequence>MMVAKADEGSSGAMGEFFSADDECDDVYLDLDSFWSVMGPPEPTQGSVDDDFPFTNNIEGLEDPKVVLSQRDDMPGFGVLSPSYNSEASDCRTGCSESFTESVANSVAPDGDRIDPSSQVNFAENTCPGSVTDFSRVQSDGLPYTHADGGFQSSSSYYQNGSKKVLFEKLNHSDTFSFYGADHNINNLVSSECYQPNHEEDLFGYSRADAHSKNLYLEQTDLRTPVLRMEDSYMDGEWTSQDASHTESSSYEVTGADIPEILSENGGLYLSSSDDPPGPLYHSGFQSLPSDDGRMIEIMDEGKILDDDLISMMSYEHLFGNEGRQSNAKSGNSSTVCLSSNLREADMHTLPNEPKYSYPNTMLNGFRKIENHIKVKNNIESVTSNDIVSRASEVIGDVISRTHYRGTGELPATEGVAWPSTNTSSLIYHKNYTAHPKDEIKYMLSESNRNLFSLGMAGETPVKKSTIVAHNPRSVIRLSGQPGILPSSSIKAEVNFLKMENEVPKFNGYSLPNITYPGVQNKRFEQSIVDDDSDVCILEDMSAPARPNSTVMNDKLVATSQFSASRDPVSQVAMVQSKVKQNDERVIFRVALQDLTQPKSEATPPDGLLAVPLLKHQRIALHWMVNKETKSACCSGGILADDQGLGKTVSTIALILKERSPSSKAPKAIEEHIKTETLNLDEDEDGPSETYHLQERAEPCQIIDYSIHDGNTFLQAKGRPAAGTLIVCPTSVLRQWSEELHNKVTSIANLSVLVYHGSNRTKDPLELAKYDVVVTTYAIVTMEVPKQPVVDENDDLIGTPFQRRSSCKKRNLHETTSGKKSSGSKKSKKGIDNDLLETMSGPLAKVGWFRVVLDEAQSIKNHRTQVARACWGLRAKRRWCLSGTPIQNAIDDLYSYFRFLRHEPYAVFGTFCEQLKVPIHKNPKNGYKKLQAVLKTIMLRRTKGTVINGEPIINLPPKTIELKQVDFSKEEREFYHALEADSRAQFAEYAAKGTVKQNYVNIFLMLLRLRQACDHPLLVKDCNSNSKMTSSIKMAKDLPRERQISLLNCLEGSLAICGICSFFLCVTSACPLAMFSQLKDPPEDAVVTVCGHVFCNQCLCEHMIGDDSQCPTKNCKSHLTMSHVFSLTSLRIALSDQLSIANTPNCSDSELAQVSKPRSLSCPQDSSKIKAALKLLLSLSKPEYFASRTSSSIYVSDDRNVCDSVGENGMSDMNKDPNHSVKVMGEKAIVFSQWTRMLDLLEASLKDCSIQYRRLDGTMPVSARDRAVKDFNTLPQVSVMIMSLKAASLGLNMVAACQVLLLDLWWNPTTEDQAIDRAHRIGQTRPVSVFRLTVKDTVEDRILALQQRKREMVASAFGEDETGSRQTRLTVEDLKYLFRVD</sequence>
<organism evidence="10 11">
    <name type="scientific">Penstemon davidsonii</name>
    <dbReference type="NCBI Taxonomy" id="160366"/>
    <lineage>
        <taxon>Eukaryota</taxon>
        <taxon>Viridiplantae</taxon>
        <taxon>Streptophyta</taxon>
        <taxon>Embryophyta</taxon>
        <taxon>Tracheophyta</taxon>
        <taxon>Spermatophyta</taxon>
        <taxon>Magnoliopsida</taxon>
        <taxon>eudicotyledons</taxon>
        <taxon>Gunneridae</taxon>
        <taxon>Pentapetalae</taxon>
        <taxon>asterids</taxon>
        <taxon>lamiids</taxon>
        <taxon>Lamiales</taxon>
        <taxon>Plantaginaceae</taxon>
        <taxon>Cheloneae</taxon>
        <taxon>Penstemon</taxon>
    </lineage>
</organism>
<dbReference type="InterPro" id="IPR001650">
    <property type="entry name" value="Helicase_C-like"/>
</dbReference>